<dbReference type="HOGENOM" id="CLU_017779_0_0_5"/>
<feature type="domain" description="FAD-binding PCMH-type" evidence="3">
    <location>
        <begin position="1"/>
        <end position="176"/>
    </location>
</feature>
<reference evidence="4 5" key="1">
    <citation type="submission" date="2005-12" db="EMBL/GenBank/DDBJ databases">
        <authorList>
            <person name="Moran M.A."/>
            <person name="Ferriera S."/>
            <person name="Johnson J."/>
            <person name="Kravitz S."/>
            <person name="Halpern A."/>
            <person name="Remington K."/>
            <person name="Beeson K."/>
            <person name="Tran B."/>
            <person name="Rogers Y.-H."/>
            <person name="Friedman R."/>
            <person name="Venter J.C."/>
        </authorList>
    </citation>
    <scope>NUCLEOTIDE SEQUENCE [LARGE SCALE GENOMIC DNA]</scope>
    <source>
        <strain evidence="5">ATCC BAA-591 / DSM 15170 / ISM</strain>
    </source>
</reference>
<dbReference type="Pfam" id="PF01565">
    <property type="entry name" value="FAD_binding_4"/>
    <property type="match status" value="1"/>
</dbReference>
<dbReference type="PANTHER" id="PTHR11748:SF103">
    <property type="entry name" value="GLYCOLATE OXIDASE SUBUNIT GLCE"/>
    <property type="match status" value="1"/>
</dbReference>
<accession>A3SM47</accession>
<proteinExistence type="predicted"/>
<dbReference type="InterPro" id="IPR016166">
    <property type="entry name" value="FAD-bd_PCMH"/>
</dbReference>
<dbReference type="STRING" id="89187.ISM_09025"/>
<comment type="caution">
    <text evidence="4">The sequence shown here is derived from an EMBL/GenBank/DDBJ whole genome shotgun (WGS) entry which is preliminary data.</text>
</comment>
<dbReference type="PROSITE" id="PS51387">
    <property type="entry name" value="FAD_PCMH"/>
    <property type="match status" value="1"/>
</dbReference>
<dbReference type="Proteomes" id="UP000005954">
    <property type="component" value="Unassembled WGS sequence"/>
</dbReference>
<dbReference type="InterPro" id="IPR006094">
    <property type="entry name" value="Oxid_FAD_bind_N"/>
</dbReference>
<dbReference type="Gene3D" id="3.30.465.10">
    <property type="match status" value="1"/>
</dbReference>
<keyword evidence="1" id="KW-0285">Flavoprotein</keyword>
<keyword evidence="2" id="KW-0274">FAD</keyword>
<dbReference type="OrthoDB" id="9811557at2"/>
<dbReference type="InterPro" id="IPR036318">
    <property type="entry name" value="FAD-bd_PCMH-like_sf"/>
</dbReference>
<dbReference type="EMBL" id="AALY01000001">
    <property type="protein sequence ID" value="EAP78428.1"/>
    <property type="molecule type" value="Genomic_DNA"/>
</dbReference>
<keyword evidence="5" id="KW-1185">Reference proteome</keyword>
<dbReference type="AlphaFoldDB" id="A3SM47"/>
<evidence type="ECO:0000256" key="2">
    <source>
        <dbReference type="ARBA" id="ARBA00022827"/>
    </source>
</evidence>
<evidence type="ECO:0000256" key="1">
    <source>
        <dbReference type="ARBA" id="ARBA00022630"/>
    </source>
</evidence>
<sequence length="373" mass="38537">MTHRPTTEAELSEIIASTETPLRITGGGTRPIGTTSATTGLSTSALSGVTLYEPGALTLVARAGTPLAEIETLLAGEGQRLAFEPMDHRPLLGSTGTPTLGGMVAANVSGPRRISAVGACRDALLGVRFVDGAGRIIANGGRVMKNVTGYDLVKLMAGSFGTLGVLTELSLKVLPAPETSVTLTARDLDDATAIAALSRALGAPWEVTGAAHLPGTGDTHIRLEGSAASMRYRAERLATHLADLGAFNANFDAEDTAALWAAIRDVRAFADTKGALWCLSVKPGDGPGLVASLPDTQALYDWGGGRIWLLDPSGTKGAAIRDAVARIGGHATRLRGADDLPAFPPANPVVARLEQGLKARFDPRGLLNPGLMD</sequence>
<name>A3SM47_ROSNI</name>
<dbReference type="PANTHER" id="PTHR11748">
    <property type="entry name" value="D-LACTATE DEHYDROGENASE"/>
    <property type="match status" value="1"/>
</dbReference>
<evidence type="ECO:0000313" key="5">
    <source>
        <dbReference type="Proteomes" id="UP000005954"/>
    </source>
</evidence>
<evidence type="ECO:0000313" key="4">
    <source>
        <dbReference type="EMBL" id="EAP78428.1"/>
    </source>
</evidence>
<dbReference type="GO" id="GO:0071949">
    <property type="term" value="F:FAD binding"/>
    <property type="evidence" value="ECO:0007669"/>
    <property type="project" value="InterPro"/>
</dbReference>
<dbReference type="InterPro" id="IPR016169">
    <property type="entry name" value="FAD-bd_PCMH_sub2"/>
</dbReference>
<dbReference type="NCBIfam" id="NF008439">
    <property type="entry name" value="PRK11282.1"/>
    <property type="match status" value="1"/>
</dbReference>
<dbReference type="GO" id="GO:0003824">
    <property type="term" value="F:catalytic activity"/>
    <property type="evidence" value="ECO:0007669"/>
    <property type="project" value="InterPro"/>
</dbReference>
<protein>
    <submittedName>
        <fullName evidence="4">Putative glycolate oxidase subunit protein</fullName>
    </submittedName>
</protein>
<evidence type="ECO:0000259" key="3">
    <source>
        <dbReference type="PROSITE" id="PS51387"/>
    </source>
</evidence>
<dbReference type="InterPro" id="IPR016164">
    <property type="entry name" value="FAD-linked_Oxase-like_C"/>
</dbReference>
<organism evidence="4 5">
    <name type="scientific">Roseovarius nubinhibens (strain ATCC BAA-591 / DSM 15170 / ISM)</name>
    <dbReference type="NCBI Taxonomy" id="89187"/>
    <lineage>
        <taxon>Bacteria</taxon>
        <taxon>Pseudomonadati</taxon>
        <taxon>Pseudomonadota</taxon>
        <taxon>Alphaproteobacteria</taxon>
        <taxon>Rhodobacterales</taxon>
        <taxon>Roseobacteraceae</taxon>
        <taxon>Roseovarius</taxon>
    </lineage>
</organism>
<dbReference type="RefSeq" id="WP_009813827.1">
    <property type="nucleotide sequence ID" value="NZ_CH724156.1"/>
</dbReference>
<dbReference type="SUPFAM" id="SSF56176">
    <property type="entry name" value="FAD-binding/transporter-associated domain-like"/>
    <property type="match status" value="1"/>
</dbReference>
<dbReference type="SUPFAM" id="SSF55103">
    <property type="entry name" value="FAD-linked oxidases, C-terminal domain"/>
    <property type="match status" value="1"/>
</dbReference>
<gene>
    <name evidence="4" type="ORF">ISM_09025</name>
</gene>
<dbReference type="eggNOG" id="COG0277">
    <property type="taxonomic scope" value="Bacteria"/>
</dbReference>